<evidence type="ECO:0000313" key="2">
    <source>
        <dbReference type="Proteomes" id="UP000003178"/>
    </source>
</evidence>
<name>B6FWU3_PEPHT</name>
<evidence type="ECO:0000313" key="1">
    <source>
        <dbReference type="EMBL" id="EEA86004.1"/>
    </source>
</evidence>
<reference evidence="1 2" key="1">
    <citation type="submission" date="2008-09" db="EMBL/GenBank/DDBJ databases">
        <authorList>
            <person name="Fulton L."/>
            <person name="Clifton S."/>
            <person name="Fulton B."/>
            <person name="Xu J."/>
            <person name="Minx P."/>
            <person name="Pepin K.H."/>
            <person name="Johnson M."/>
            <person name="Thiruvilangam P."/>
            <person name="Bhonagiri V."/>
            <person name="Nash W.E."/>
            <person name="Mardis E.R."/>
            <person name="Wilson R.K."/>
        </authorList>
    </citation>
    <scope>NUCLEOTIDE SEQUENCE [LARGE SCALE GENOMIC DNA]</scope>
    <source>
        <strain evidence="1 2">DSM 13275</strain>
    </source>
</reference>
<dbReference type="AlphaFoldDB" id="B6FWU3"/>
<protein>
    <submittedName>
        <fullName evidence="1">Uncharacterized protein</fullName>
    </submittedName>
</protein>
<accession>B6FWU3</accession>
<dbReference type="HOGENOM" id="CLU_2599836_0_0_9"/>
<comment type="caution">
    <text evidence="1">The sequence shown here is derived from an EMBL/GenBank/DDBJ whole genome shotgun (WGS) entry which is preliminary data.</text>
</comment>
<dbReference type="InterPro" id="IPR011992">
    <property type="entry name" value="EF-hand-dom_pair"/>
</dbReference>
<dbReference type="EMBL" id="ABWP01000011">
    <property type="protein sequence ID" value="EEA86004.1"/>
    <property type="molecule type" value="Genomic_DNA"/>
</dbReference>
<dbReference type="Proteomes" id="UP000003178">
    <property type="component" value="Unassembled WGS sequence"/>
</dbReference>
<dbReference type="SUPFAM" id="SSF47473">
    <property type="entry name" value="EF-hand"/>
    <property type="match status" value="1"/>
</dbReference>
<keyword evidence="2" id="KW-1185">Reference proteome</keyword>
<dbReference type="STRING" id="500633.CLOHIR_00342"/>
<gene>
    <name evidence="1" type="ORF">CLOHIR_00342</name>
</gene>
<reference evidence="1 2" key="2">
    <citation type="submission" date="2008-10" db="EMBL/GenBank/DDBJ databases">
        <title>Draft genome sequence of Clostridium hiranonis (DSM 13275).</title>
        <authorList>
            <person name="Sudarsanam P."/>
            <person name="Ley R."/>
            <person name="Guruge J."/>
            <person name="Turnbaugh P.J."/>
            <person name="Mahowald M."/>
            <person name="Liep D."/>
            <person name="Gordon J."/>
        </authorList>
    </citation>
    <scope>NUCLEOTIDE SEQUENCE [LARGE SCALE GENOMIC DNA]</scope>
    <source>
        <strain evidence="1 2">DSM 13275</strain>
    </source>
</reference>
<sequence>MEKERIFKMSGFKLTKELLDKRICDVDTNSSNTETYREFIHKAEKHLGLSTPTTDEMLDKAIDTDLNRYFKDLSGALDK</sequence>
<organism evidence="1 2">
    <name type="scientific">Peptacetobacter hiranonis (strain DSM 13275 / JCM 10541 / KCTC 15199 / TO-931)</name>
    <name type="common">Clostridium hiranonis</name>
    <dbReference type="NCBI Taxonomy" id="500633"/>
    <lineage>
        <taxon>Bacteria</taxon>
        <taxon>Bacillati</taxon>
        <taxon>Bacillota</taxon>
        <taxon>Clostridia</taxon>
        <taxon>Peptostreptococcales</taxon>
        <taxon>Peptostreptococcaceae</taxon>
        <taxon>Peptacetobacter</taxon>
    </lineage>
</organism>
<proteinExistence type="predicted"/>